<dbReference type="SUPFAM" id="SSF51735">
    <property type="entry name" value="NAD(P)-binding Rossmann-fold domains"/>
    <property type="match status" value="1"/>
</dbReference>
<evidence type="ECO:0000313" key="5">
    <source>
        <dbReference type="Proteomes" id="UP000316298"/>
    </source>
</evidence>
<name>A0A542ENF3_9ACTN</name>
<dbReference type="InterPro" id="IPR036291">
    <property type="entry name" value="NAD(P)-bd_dom_sf"/>
</dbReference>
<evidence type="ECO:0000256" key="1">
    <source>
        <dbReference type="ARBA" id="ARBA00006484"/>
    </source>
</evidence>
<keyword evidence="5" id="KW-1185">Reference proteome</keyword>
<dbReference type="Proteomes" id="UP000316298">
    <property type="component" value="Unassembled WGS sequence"/>
</dbReference>
<dbReference type="FunFam" id="3.40.50.720:FF:000084">
    <property type="entry name" value="Short-chain dehydrogenase reductase"/>
    <property type="match status" value="1"/>
</dbReference>
<dbReference type="PRINTS" id="PR00080">
    <property type="entry name" value="SDRFAMILY"/>
</dbReference>
<dbReference type="Pfam" id="PF13561">
    <property type="entry name" value="adh_short_C2"/>
    <property type="match status" value="1"/>
</dbReference>
<dbReference type="PRINTS" id="PR00081">
    <property type="entry name" value="GDHRDH"/>
</dbReference>
<dbReference type="Gene3D" id="3.40.50.720">
    <property type="entry name" value="NAD(P)-binding Rossmann-like Domain"/>
    <property type="match status" value="1"/>
</dbReference>
<dbReference type="InterPro" id="IPR002347">
    <property type="entry name" value="SDR_fam"/>
</dbReference>
<evidence type="ECO:0000256" key="2">
    <source>
        <dbReference type="ARBA" id="ARBA00023002"/>
    </source>
</evidence>
<keyword evidence="2" id="KW-0560">Oxidoreductase</keyword>
<organism evidence="4 5">
    <name type="scientific">Kribbella jejuensis</name>
    <dbReference type="NCBI Taxonomy" id="236068"/>
    <lineage>
        <taxon>Bacteria</taxon>
        <taxon>Bacillati</taxon>
        <taxon>Actinomycetota</taxon>
        <taxon>Actinomycetes</taxon>
        <taxon>Propionibacteriales</taxon>
        <taxon>Kribbellaceae</taxon>
        <taxon>Kribbella</taxon>
    </lineage>
</organism>
<dbReference type="EMBL" id="VFMM01000001">
    <property type="protein sequence ID" value="TQJ16863.1"/>
    <property type="molecule type" value="Genomic_DNA"/>
</dbReference>
<dbReference type="PANTHER" id="PTHR24321">
    <property type="entry name" value="DEHYDROGENASES, SHORT CHAIN"/>
    <property type="match status" value="1"/>
</dbReference>
<dbReference type="RefSeq" id="WP_141852903.1">
    <property type="nucleotide sequence ID" value="NZ_BAAAKA010000034.1"/>
</dbReference>
<dbReference type="PROSITE" id="PS00061">
    <property type="entry name" value="ADH_SHORT"/>
    <property type="match status" value="1"/>
</dbReference>
<dbReference type="NCBIfam" id="NF005559">
    <property type="entry name" value="PRK07231.1"/>
    <property type="match status" value="1"/>
</dbReference>
<accession>A0A542ENF3</accession>
<protein>
    <submittedName>
        <fullName evidence="4">3alpha(Or 20beta)-hydroxysteroid dehydrogenase</fullName>
    </submittedName>
</protein>
<gene>
    <name evidence="4" type="ORF">FB475_0969</name>
</gene>
<feature type="region of interest" description="Disordered" evidence="3">
    <location>
        <begin position="1"/>
        <end position="21"/>
    </location>
</feature>
<dbReference type="OrthoDB" id="9803333at2"/>
<evidence type="ECO:0000313" key="4">
    <source>
        <dbReference type="EMBL" id="TQJ16863.1"/>
    </source>
</evidence>
<dbReference type="AlphaFoldDB" id="A0A542ENF3"/>
<comment type="caution">
    <text evidence="4">The sequence shown here is derived from an EMBL/GenBank/DDBJ whole genome shotgun (WGS) entry which is preliminary data.</text>
</comment>
<dbReference type="PANTHER" id="PTHR24321:SF8">
    <property type="entry name" value="ESTRADIOL 17-BETA-DEHYDROGENASE 8-RELATED"/>
    <property type="match status" value="1"/>
</dbReference>
<reference evidence="4 5" key="1">
    <citation type="submission" date="2019-06" db="EMBL/GenBank/DDBJ databases">
        <title>Sequencing the genomes of 1000 actinobacteria strains.</title>
        <authorList>
            <person name="Klenk H.-P."/>
        </authorList>
    </citation>
    <scope>NUCLEOTIDE SEQUENCE [LARGE SCALE GENOMIC DNA]</scope>
    <source>
        <strain evidence="4 5">DSM 17305</strain>
    </source>
</reference>
<dbReference type="InterPro" id="IPR020904">
    <property type="entry name" value="Sc_DH/Rdtase_CS"/>
</dbReference>
<evidence type="ECO:0000256" key="3">
    <source>
        <dbReference type="SAM" id="MobiDB-lite"/>
    </source>
</evidence>
<comment type="similarity">
    <text evidence="1">Belongs to the short-chain dehydrogenases/reductases (SDR) family.</text>
</comment>
<proteinExistence type="inferred from homology"/>
<sequence>MNRFDNQTVLVTGGTGGQGSSHVRAFHAEGANVVIGDIDAQRGAALADELGPRAHFTRLDVTDENSWSAAVLVAERVFGALNVLVNNAGVQNPPAPIEKTDQATWSRILDINLTGTFLGIKVAAPALRRAAGGAIVNIASTMGLGGTAHYAPYVASKWAVRGLTRTAALELGRDHIRVNTIHPGVISTSFIHEPAAGTTAAIGDFYSPEPFAIPRLGEPIDVTRLLLFLTSSEASFITGSEYVIDGGLLLGPVLQPETA</sequence>
<dbReference type="GO" id="GO:0016491">
    <property type="term" value="F:oxidoreductase activity"/>
    <property type="evidence" value="ECO:0007669"/>
    <property type="project" value="UniProtKB-KW"/>
</dbReference>